<evidence type="ECO:0000259" key="18">
    <source>
        <dbReference type="PROSITE" id="PS50207"/>
    </source>
</evidence>
<evidence type="ECO:0000256" key="14">
    <source>
        <dbReference type="ARBA" id="ARBA00066479"/>
    </source>
</evidence>
<feature type="non-terminal residue" evidence="20">
    <location>
        <position position="1"/>
    </location>
</feature>
<dbReference type="Gene3D" id="3.40.50.1460">
    <property type="match status" value="1"/>
</dbReference>
<dbReference type="OrthoDB" id="6114029at2759"/>
<sequence length="457" mass="52476">MSTEFQKLLFDISEALVTEELEALMFLSLEHISMGKLEAIQRTQDFFKVLQEKGLIEAKNLHYLEELMYCISRIDILEAYLGSSREEVERVLQIPGRAKVSAYRKLLYRIAEDLSPEDVKNVKFLLQKQIPKNKLQDNASMLKIFLEMERNGMIKEDNLEVLKDIFKRVRPDVKKKIDAYEEKLKGEFLICCLRVELGGFFCGFPGSVFKSYKMQNIPHGYCVILNNHIFKNPCENREGTIKDGDAVKRVFNWLQFETVEHMDLEAKQIHEKVKEYSKKDHSNMDCFVCFIFSHGEKDKIKGVDDELVNIKDLVTCFSGSNCPSLAGKPKLFFIQACQGSVGHPAVRVEDDSSGRLERDAVPLTSIPDQADILIGMATVEDYESYRDIQIGSIYIQCLCEKMELLCPLQQDLMSILTEVNNEVGRKVLKGQKQMPIIKSTLRKILIFPIPQCQSNEK</sequence>
<reference evidence="20 21" key="1">
    <citation type="submission" date="2019-09" db="EMBL/GenBank/DDBJ databases">
        <title>Bird 10,000 Genomes (B10K) Project - Family phase.</title>
        <authorList>
            <person name="Zhang G."/>
        </authorList>
    </citation>
    <scope>NUCLEOTIDE SEQUENCE [LARGE SCALE GENOMIC DNA]</scope>
    <source>
        <strain evidence="20">B10K-DU-017-25</strain>
        <tissue evidence="20">Mixed tissue sample</tissue>
    </source>
</reference>
<dbReference type="SMART" id="SM00031">
    <property type="entry name" value="DED"/>
    <property type="match status" value="2"/>
</dbReference>
<dbReference type="InterPro" id="IPR033139">
    <property type="entry name" value="Caspase_cys_AS"/>
</dbReference>
<comment type="catalytic activity">
    <reaction evidence="13">
        <text>Strict requirement for Asp at position P1 and has a preferred cleavage sequence of (Leu/Asp/Val)-Glu-Thr-Asp-|-(Gly/Ser/Ala).</text>
        <dbReference type="EC" id="3.4.22.61"/>
    </reaction>
</comment>
<comment type="caution">
    <text evidence="20">The sequence shown here is derived from an EMBL/GenBank/DDBJ whole genome shotgun (WGS) entry which is preliminary data.</text>
</comment>
<feature type="domain" description="DED" evidence="17">
    <location>
        <begin position="102"/>
        <end position="179"/>
    </location>
</feature>
<keyword evidence="8" id="KW-0677">Repeat</keyword>
<dbReference type="Gene3D" id="1.10.533.10">
    <property type="entry name" value="Death Domain, Fas"/>
    <property type="match status" value="2"/>
</dbReference>
<evidence type="ECO:0000259" key="17">
    <source>
        <dbReference type="PROSITE" id="PS50168"/>
    </source>
</evidence>
<dbReference type="InterPro" id="IPR016129">
    <property type="entry name" value="Caspase_his_AS"/>
</dbReference>
<dbReference type="InterPro" id="IPR011029">
    <property type="entry name" value="DEATH-like_dom_sf"/>
</dbReference>
<evidence type="ECO:0000259" key="19">
    <source>
        <dbReference type="PROSITE" id="PS50208"/>
    </source>
</evidence>
<dbReference type="InterPro" id="IPR001309">
    <property type="entry name" value="Pept_C14_p20"/>
</dbReference>
<evidence type="ECO:0000256" key="10">
    <source>
        <dbReference type="ARBA" id="ARBA00022807"/>
    </source>
</evidence>
<name>A0A7K4ZMW2_9AVES</name>
<dbReference type="InterPro" id="IPR011600">
    <property type="entry name" value="Pept_C14_caspase"/>
</dbReference>
<evidence type="ECO:0000256" key="11">
    <source>
        <dbReference type="ARBA" id="ARBA00023145"/>
    </source>
</evidence>
<dbReference type="PANTHER" id="PTHR48169:SF7">
    <property type="entry name" value="CASPASE 10"/>
    <property type="match status" value="1"/>
</dbReference>
<dbReference type="EC" id="3.4.22.61" evidence="14"/>
<dbReference type="GO" id="GO:0006915">
    <property type="term" value="P:apoptotic process"/>
    <property type="evidence" value="ECO:0007669"/>
    <property type="project" value="UniProtKB-KW"/>
</dbReference>
<dbReference type="PROSITE" id="PS50207">
    <property type="entry name" value="CASPASE_P10"/>
    <property type="match status" value="1"/>
</dbReference>
<dbReference type="PROSITE" id="PS01122">
    <property type="entry name" value="CASPASE_CYS"/>
    <property type="match status" value="1"/>
</dbReference>
<feature type="domain" description="Caspase family p20" evidence="19">
    <location>
        <begin position="218"/>
        <end position="341"/>
    </location>
</feature>
<dbReference type="CDD" id="cd08334">
    <property type="entry name" value="DED_Caspase_8_10_r2"/>
    <property type="match status" value="1"/>
</dbReference>
<dbReference type="FunFam" id="3.40.50.1460:FF:000008">
    <property type="entry name" value="caspase-8 isoform X1"/>
    <property type="match status" value="1"/>
</dbReference>
<keyword evidence="10" id="KW-0788">Thiol protease</keyword>
<keyword evidence="4" id="KW-0963">Cytoplasm</keyword>
<dbReference type="InterPro" id="IPR015917">
    <property type="entry name" value="Pept_C14A"/>
</dbReference>
<organism evidence="20 21">
    <name type="scientific">Centropus unirufus</name>
    <dbReference type="NCBI Taxonomy" id="1118519"/>
    <lineage>
        <taxon>Eukaryota</taxon>
        <taxon>Metazoa</taxon>
        <taxon>Chordata</taxon>
        <taxon>Craniata</taxon>
        <taxon>Vertebrata</taxon>
        <taxon>Euteleostomi</taxon>
        <taxon>Archelosauria</taxon>
        <taxon>Archosauria</taxon>
        <taxon>Dinosauria</taxon>
        <taxon>Saurischia</taxon>
        <taxon>Theropoda</taxon>
        <taxon>Coelurosauria</taxon>
        <taxon>Aves</taxon>
        <taxon>Neognathae</taxon>
        <taxon>Neoaves</taxon>
        <taxon>Otidimorphae</taxon>
        <taxon>Cuculiformes</taxon>
        <taxon>Centropidae</taxon>
        <taxon>Centropus</taxon>
    </lineage>
</organism>
<protein>
    <recommendedName>
        <fullName evidence="15">Caspase-8</fullName>
        <ecNumber evidence="14">3.4.22.61</ecNumber>
    </recommendedName>
</protein>
<evidence type="ECO:0000313" key="21">
    <source>
        <dbReference type="Proteomes" id="UP000517892"/>
    </source>
</evidence>
<dbReference type="GO" id="GO:0032991">
    <property type="term" value="C:protein-containing complex"/>
    <property type="evidence" value="ECO:0007669"/>
    <property type="project" value="UniProtKB-ARBA"/>
</dbReference>
<comment type="subcellular location">
    <subcellularLocation>
        <location evidence="2">Cytoplasm</location>
    </subcellularLocation>
    <subcellularLocation>
        <location evidence="1">Nucleus</location>
    </subcellularLocation>
</comment>
<keyword evidence="11" id="KW-0865">Zymogen</keyword>
<evidence type="ECO:0000256" key="6">
    <source>
        <dbReference type="ARBA" id="ARBA00022670"/>
    </source>
</evidence>
<dbReference type="InterPro" id="IPR002138">
    <property type="entry name" value="Pept_C14_p10"/>
</dbReference>
<evidence type="ECO:0000313" key="20">
    <source>
        <dbReference type="EMBL" id="NWR72407.1"/>
    </source>
</evidence>
<evidence type="ECO:0000256" key="4">
    <source>
        <dbReference type="ARBA" id="ARBA00022490"/>
    </source>
</evidence>
<evidence type="ECO:0000256" key="13">
    <source>
        <dbReference type="ARBA" id="ARBA00051626"/>
    </source>
</evidence>
<dbReference type="GO" id="GO:0005737">
    <property type="term" value="C:cytoplasm"/>
    <property type="evidence" value="ECO:0007669"/>
    <property type="project" value="UniProtKB-SubCell"/>
</dbReference>
<dbReference type="FunFam" id="1.10.533.10:FF:000016">
    <property type="entry name" value="CASP8 and FADD-like apoptosis regulator"/>
    <property type="match status" value="1"/>
</dbReference>
<keyword evidence="9" id="KW-0378">Hydrolase</keyword>
<evidence type="ECO:0000256" key="1">
    <source>
        <dbReference type="ARBA" id="ARBA00004123"/>
    </source>
</evidence>
<dbReference type="GO" id="GO:0051604">
    <property type="term" value="P:protein maturation"/>
    <property type="evidence" value="ECO:0007669"/>
    <property type="project" value="UniProtKB-ARBA"/>
</dbReference>
<dbReference type="GO" id="GO:0004197">
    <property type="term" value="F:cysteine-type endopeptidase activity"/>
    <property type="evidence" value="ECO:0007669"/>
    <property type="project" value="InterPro"/>
</dbReference>
<dbReference type="Pfam" id="PF01335">
    <property type="entry name" value="DED"/>
    <property type="match status" value="2"/>
</dbReference>
<dbReference type="GO" id="GO:0005634">
    <property type="term" value="C:nucleus"/>
    <property type="evidence" value="ECO:0007669"/>
    <property type="project" value="UniProtKB-SubCell"/>
</dbReference>
<dbReference type="PROSITE" id="PS50208">
    <property type="entry name" value="CASPASE_P20"/>
    <property type="match status" value="1"/>
</dbReference>
<evidence type="ECO:0000256" key="12">
    <source>
        <dbReference type="ARBA" id="ARBA00023242"/>
    </source>
</evidence>
<keyword evidence="12" id="KW-0539">Nucleus</keyword>
<proteinExistence type="inferred from homology"/>
<dbReference type="Proteomes" id="UP000517892">
    <property type="component" value="Unassembled WGS sequence"/>
</dbReference>
<dbReference type="InterPro" id="IPR001875">
    <property type="entry name" value="DED_dom"/>
</dbReference>
<feature type="domain" description="DED" evidence="17">
    <location>
        <begin position="4"/>
        <end position="82"/>
    </location>
</feature>
<accession>A0A7K4ZMW2</accession>
<feature type="non-terminal residue" evidence="20">
    <location>
        <position position="457"/>
    </location>
</feature>
<dbReference type="SUPFAM" id="SSF47986">
    <property type="entry name" value="DEATH domain"/>
    <property type="match status" value="2"/>
</dbReference>
<dbReference type="CDD" id="cd00032">
    <property type="entry name" value="CASc"/>
    <property type="match status" value="1"/>
</dbReference>
<dbReference type="PANTHER" id="PTHR48169">
    <property type="entry name" value="DED DOMAIN-CONTAINING PROTEIN"/>
    <property type="match status" value="1"/>
</dbReference>
<dbReference type="SMART" id="SM00115">
    <property type="entry name" value="CASc"/>
    <property type="match status" value="1"/>
</dbReference>
<gene>
    <name evidence="20" type="primary">Casp8_1</name>
    <name evidence="20" type="ORF">CENUNI_R12012</name>
</gene>
<evidence type="ECO:0000256" key="5">
    <source>
        <dbReference type="ARBA" id="ARBA00022553"/>
    </source>
</evidence>
<dbReference type="InterPro" id="IPR029030">
    <property type="entry name" value="Caspase-like_dom_sf"/>
</dbReference>
<dbReference type="GO" id="GO:0005886">
    <property type="term" value="C:plasma membrane"/>
    <property type="evidence" value="ECO:0007669"/>
    <property type="project" value="UniProtKB-ARBA"/>
</dbReference>
<evidence type="ECO:0000256" key="16">
    <source>
        <dbReference type="RuleBase" id="RU003971"/>
    </source>
</evidence>
<dbReference type="PROSITE" id="PS50168">
    <property type="entry name" value="DED"/>
    <property type="match status" value="2"/>
</dbReference>
<evidence type="ECO:0000256" key="15">
    <source>
        <dbReference type="ARBA" id="ARBA00068172"/>
    </source>
</evidence>
<keyword evidence="7" id="KW-0053">Apoptosis</keyword>
<dbReference type="GO" id="GO:0043065">
    <property type="term" value="P:positive regulation of apoptotic process"/>
    <property type="evidence" value="ECO:0007669"/>
    <property type="project" value="UniProtKB-ARBA"/>
</dbReference>
<dbReference type="PROSITE" id="PS01121">
    <property type="entry name" value="CASPASE_HIS"/>
    <property type="match status" value="1"/>
</dbReference>
<dbReference type="PRINTS" id="PR00376">
    <property type="entry name" value="IL1BCENZYME"/>
</dbReference>
<keyword evidence="6" id="KW-0645">Protease</keyword>
<dbReference type="SUPFAM" id="SSF52129">
    <property type="entry name" value="Caspase-like"/>
    <property type="match status" value="1"/>
</dbReference>
<evidence type="ECO:0000256" key="9">
    <source>
        <dbReference type="ARBA" id="ARBA00022801"/>
    </source>
</evidence>
<keyword evidence="21" id="KW-1185">Reference proteome</keyword>
<keyword evidence="5" id="KW-0597">Phosphoprotein</keyword>
<dbReference type="EMBL" id="VYZI01000089">
    <property type="protein sequence ID" value="NWR72407.1"/>
    <property type="molecule type" value="Genomic_DNA"/>
</dbReference>
<dbReference type="AlphaFoldDB" id="A0A7K4ZMW2"/>
<evidence type="ECO:0000256" key="3">
    <source>
        <dbReference type="ARBA" id="ARBA00010134"/>
    </source>
</evidence>
<feature type="domain" description="Caspase family p10" evidence="18">
    <location>
        <begin position="362"/>
        <end position="447"/>
    </location>
</feature>
<dbReference type="Pfam" id="PF00656">
    <property type="entry name" value="Peptidase_C14"/>
    <property type="match status" value="1"/>
</dbReference>
<evidence type="ECO:0000256" key="7">
    <source>
        <dbReference type="ARBA" id="ARBA00022703"/>
    </source>
</evidence>
<evidence type="ECO:0000256" key="2">
    <source>
        <dbReference type="ARBA" id="ARBA00004496"/>
    </source>
</evidence>
<evidence type="ECO:0000256" key="8">
    <source>
        <dbReference type="ARBA" id="ARBA00022737"/>
    </source>
</evidence>
<comment type="similarity">
    <text evidence="3 16">Belongs to the peptidase C14A family.</text>
</comment>
<dbReference type="GO" id="GO:0006508">
    <property type="term" value="P:proteolysis"/>
    <property type="evidence" value="ECO:0007669"/>
    <property type="project" value="UniProtKB-KW"/>
</dbReference>